<comment type="caution">
    <text evidence="4">The sequence shown here is derived from an EMBL/GenBank/DDBJ whole genome shotgun (WGS) entry which is preliminary data.</text>
</comment>
<accession>A0ABD3CZQ9</accession>
<dbReference type="PANTHER" id="PTHR33710">
    <property type="entry name" value="BNAC02G09200D PROTEIN"/>
    <property type="match status" value="1"/>
</dbReference>
<keyword evidence="1" id="KW-0479">Metal-binding</keyword>
<evidence type="ECO:0000256" key="1">
    <source>
        <dbReference type="PROSITE-ProRule" id="PRU00047"/>
    </source>
</evidence>
<dbReference type="InterPro" id="IPR036397">
    <property type="entry name" value="RNaseH_sf"/>
</dbReference>
<dbReference type="SUPFAM" id="SSF53098">
    <property type="entry name" value="Ribonuclease H-like"/>
    <property type="match status" value="1"/>
</dbReference>
<dbReference type="Pfam" id="PF14392">
    <property type="entry name" value="zf-CCHC_4"/>
    <property type="match status" value="1"/>
</dbReference>
<name>A0ABD3CZQ9_9LAMI</name>
<dbReference type="CDD" id="cd06222">
    <property type="entry name" value="RNase_H_like"/>
    <property type="match status" value="1"/>
</dbReference>
<feature type="region of interest" description="Disordered" evidence="2">
    <location>
        <begin position="349"/>
        <end position="372"/>
    </location>
</feature>
<dbReference type="Pfam" id="PF14111">
    <property type="entry name" value="DUF4283"/>
    <property type="match status" value="1"/>
</dbReference>
<dbReference type="AlphaFoldDB" id="A0ABD3CZQ9"/>
<evidence type="ECO:0000313" key="5">
    <source>
        <dbReference type="Proteomes" id="UP001632038"/>
    </source>
</evidence>
<evidence type="ECO:0000256" key="2">
    <source>
        <dbReference type="SAM" id="MobiDB-lite"/>
    </source>
</evidence>
<feature type="domain" description="CCHC-type" evidence="3">
    <location>
        <begin position="204"/>
        <end position="219"/>
    </location>
</feature>
<dbReference type="Proteomes" id="UP001632038">
    <property type="component" value="Unassembled WGS sequence"/>
</dbReference>
<dbReference type="Pfam" id="PF13456">
    <property type="entry name" value="RVT_3"/>
    <property type="match status" value="1"/>
</dbReference>
<dbReference type="SUPFAM" id="SSF56219">
    <property type="entry name" value="DNase I-like"/>
    <property type="match status" value="1"/>
</dbReference>
<dbReference type="PROSITE" id="PS50158">
    <property type="entry name" value="ZF_CCHC"/>
    <property type="match status" value="1"/>
</dbReference>
<dbReference type="InterPro" id="IPR036875">
    <property type="entry name" value="Znf_CCHC_sf"/>
</dbReference>
<reference evidence="5" key="1">
    <citation type="journal article" date="2024" name="IScience">
        <title>Strigolactones Initiate the Formation of Haustorium-like Structures in Castilleja.</title>
        <authorList>
            <person name="Buerger M."/>
            <person name="Peterson D."/>
            <person name="Chory J."/>
        </authorList>
    </citation>
    <scope>NUCLEOTIDE SEQUENCE [LARGE SCALE GENOMIC DNA]</scope>
</reference>
<dbReference type="Gene3D" id="3.60.10.10">
    <property type="entry name" value="Endonuclease/exonuclease/phosphatase"/>
    <property type="match status" value="1"/>
</dbReference>
<dbReference type="InterPro" id="IPR005135">
    <property type="entry name" value="Endo/exonuclease/phosphatase"/>
</dbReference>
<keyword evidence="1" id="KW-0862">Zinc</keyword>
<dbReference type="SUPFAM" id="SSF57756">
    <property type="entry name" value="Retrovirus zinc finger-like domains"/>
    <property type="match status" value="1"/>
</dbReference>
<feature type="region of interest" description="Disordered" evidence="2">
    <location>
        <begin position="462"/>
        <end position="489"/>
    </location>
</feature>
<dbReference type="EMBL" id="JAVIJP010000028">
    <property type="protein sequence ID" value="KAL3634942.1"/>
    <property type="molecule type" value="Genomic_DNA"/>
</dbReference>
<dbReference type="InterPro" id="IPR001878">
    <property type="entry name" value="Znf_CCHC"/>
</dbReference>
<keyword evidence="1" id="KW-0863">Zinc-finger</keyword>
<gene>
    <name evidence="4" type="ORF">CASFOL_021996</name>
</gene>
<dbReference type="GO" id="GO:0008270">
    <property type="term" value="F:zinc ion binding"/>
    <property type="evidence" value="ECO:0007669"/>
    <property type="project" value="UniProtKB-KW"/>
</dbReference>
<dbReference type="InterPro" id="IPR025558">
    <property type="entry name" value="DUF4283"/>
</dbReference>
<evidence type="ECO:0000259" key="3">
    <source>
        <dbReference type="PROSITE" id="PS50158"/>
    </source>
</evidence>
<evidence type="ECO:0000313" key="4">
    <source>
        <dbReference type="EMBL" id="KAL3634942.1"/>
    </source>
</evidence>
<dbReference type="Pfam" id="PF03372">
    <property type="entry name" value="Exo_endo_phos"/>
    <property type="match status" value="1"/>
</dbReference>
<dbReference type="PANTHER" id="PTHR33710:SF71">
    <property type="entry name" value="ENDONUCLEASE_EXONUCLEASE_PHOSPHATASE DOMAIN-CONTAINING PROTEIN"/>
    <property type="match status" value="1"/>
</dbReference>
<dbReference type="InterPro" id="IPR012337">
    <property type="entry name" value="RNaseH-like_sf"/>
</dbReference>
<dbReference type="InterPro" id="IPR036691">
    <property type="entry name" value="Endo/exonu/phosph_ase_sf"/>
</dbReference>
<proteinExistence type="predicted"/>
<dbReference type="SMART" id="SM00343">
    <property type="entry name" value="ZnF_C2HC"/>
    <property type="match status" value="1"/>
</dbReference>
<dbReference type="Gene3D" id="3.30.420.10">
    <property type="entry name" value="Ribonuclease H-like superfamily/Ribonuclease H"/>
    <property type="match status" value="1"/>
</dbReference>
<feature type="compositionally biased region" description="Basic and acidic residues" evidence="2">
    <location>
        <begin position="466"/>
        <end position="480"/>
    </location>
</feature>
<protein>
    <recommendedName>
        <fullName evidence="3">CCHC-type domain-containing protein</fullName>
    </recommendedName>
</protein>
<dbReference type="InterPro" id="IPR025836">
    <property type="entry name" value="Zn_knuckle_CX2CX4HX4C"/>
</dbReference>
<sequence>MADPNHNPDTLLFTNIQIEEPQKILPPNKPENNESTIIAKILTTKSINLNAFKSTITKAWNVAGRVNTNLLQENTMAFIFNEKKDQERVLNSSWSFRDHQVIVAEWPKEKALTEIDLSKTRFWIHVVGIPVAWIDQEMAENIGNFVGSFVKADLGSPAHKWRKSLRIQVEIDISEALTTAMLIGTNGRKKILLEIRYERLTDICYKCGKIGHKSATCPDNMECSDESTPTPYPKYGPWMKAENSHIQHPRYQVTIPHTQRQVMDDDGMCSIREENPAITTIGDGEGTGVVAASGTLGKADETAAGKLTESSDKMEICQKIALGAGSNGRDEAIEDRAKSNDPMVKDVTRVPTDKPSANLNGVNTEIGPLGPFGPNKSARAPSFKMGLPENQPNKDCKMVKGIKRKEMEQSLSKQDWIPTRVEKDVNLSLNNTGKFDAETKALNLNPNFQLLKKIKIEQSTRPYSKCQDRKEEGDYEEQGKFSESNIGIKPGDERRQHTYSINRFILKESRADVVFLCEVKTSFSWQIENALNTFSLKNHSFVPPIGSAGGVILAWKDDIILSANVLQQSHIHCTITHPSKKIWKFTAAYVPCNHMKKALFWDSMSNLNNQDDLPWLIMGDMNAIVSQEEKIGGLPFSSSSSHHLSNDLNNLGLIDLGFVGYPFTWDNKRVGINNIQQRLDRGVGSSDWITLFPQAEIHHLTPISSDHAPILLITAPDEKIPIPFKFENMWTDDPSCYDTVHSSWKKKAFGSPSYRLITKIKQVKSDLKLWNHSHFGNCHSMTTELKNQLNCIQAKAKTDINVATEKKIQMELDTWLQRAEIFWRQKAKDRWLKEGEANTSDMVCRISKKVNLYWLSMVKSAQTRSSSNHKWRAPPAGWIKINVDSTFVLDYAFSGVVVRNDSGTITAAKTNNHACLDATSAECLALLDACYLIRDSKIDNVIFESDCLNAISFINGEPKNSCWTASPIVDQIKRIWSGWPTWIFNFSPRESNGAAHELAKWAKLNDFVGLLPLDVIPINVFCDQGFPIVNNIVLP</sequence>
<dbReference type="InterPro" id="IPR002156">
    <property type="entry name" value="RNaseH_domain"/>
</dbReference>
<organism evidence="4 5">
    <name type="scientific">Castilleja foliolosa</name>
    <dbReference type="NCBI Taxonomy" id="1961234"/>
    <lineage>
        <taxon>Eukaryota</taxon>
        <taxon>Viridiplantae</taxon>
        <taxon>Streptophyta</taxon>
        <taxon>Embryophyta</taxon>
        <taxon>Tracheophyta</taxon>
        <taxon>Spermatophyta</taxon>
        <taxon>Magnoliopsida</taxon>
        <taxon>eudicotyledons</taxon>
        <taxon>Gunneridae</taxon>
        <taxon>Pentapetalae</taxon>
        <taxon>asterids</taxon>
        <taxon>lamiids</taxon>
        <taxon>Lamiales</taxon>
        <taxon>Orobanchaceae</taxon>
        <taxon>Pedicularideae</taxon>
        <taxon>Castillejinae</taxon>
        <taxon>Castilleja</taxon>
    </lineage>
</organism>
<dbReference type="InterPro" id="IPR044730">
    <property type="entry name" value="RNase_H-like_dom_plant"/>
</dbReference>
<keyword evidence="5" id="KW-1185">Reference proteome</keyword>